<evidence type="ECO:0000256" key="1">
    <source>
        <dbReference type="ARBA" id="ARBA00022630"/>
    </source>
</evidence>
<evidence type="ECO:0000256" key="4">
    <source>
        <dbReference type="ARBA" id="ARBA00023033"/>
    </source>
</evidence>
<evidence type="ECO:0000259" key="5">
    <source>
        <dbReference type="Pfam" id="PF01494"/>
    </source>
</evidence>
<dbReference type="PANTHER" id="PTHR46972:SF1">
    <property type="entry name" value="FAD DEPENDENT OXIDOREDUCTASE DOMAIN-CONTAINING PROTEIN"/>
    <property type="match status" value="1"/>
</dbReference>
<accession>A0A4Q0NRC7</accession>
<sequence>MQTPKTSYIPCRDCNGQGYVNRGLSKRAKQRYQKALEVHRRFPSNPKPAKPQAHLQPCTTCSASGLIPAAQPPVPDPTTYPNVAIIGAGIGGMALAVACLHRGIPFTVYERDLHVDARSQGYGLTLQQAHTALKGFGIHELEDGVVSTRHLAHKPDGTVIGEWGMRKWDAGTHTTAKKTNIHIARQTLRKALFDQLGEAHQIQWGHQLLGIQSTDAGALQLHLEVDGTPKIAQADLIVGADGIRSTVRTMLLKPQLLPLQYLGCIVILGICNLKALSEVESPLLDSATVFQTADGTARMYMMPYDRESVMWQFSFPIPEDQAQALSALGPEALKQAVQRRTPWHAPIPQVVAATDPGLISGYPVYDRELLTPDLTKNWGNCTLLGDAAHPMSPFKGQGANQALLDALALAKRITKEYAPAKNFKAINLRKHVLNKFETEMLKRSALKVTASAKAAAVLHSEKVLQERDGPRGGVSKK</sequence>
<evidence type="ECO:0000256" key="2">
    <source>
        <dbReference type="ARBA" id="ARBA00022827"/>
    </source>
</evidence>
<comment type="caution">
    <text evidence="6">The sequence shown here is derived from an EMBL/GenBank/DDBJ whole genome shotgun (WGS) entry which is preliminary data.</text>
</comment>
<organism evidence="6 7">
    <name type="scientific">Leeuwenhoekiella aestuarii</name>
    <dbReference type="NCBI Taxonomy" id="2249426"/>
    <lineage>
        <taxon>Bacteria</taxon>
        <taxon>Pseudomonadati</taxon>
        <taxon>Bacteroidota</taxon>
        <taxon>Flavobacteriia</taxon>
        <taxon>Flavobacteriales</taxon>
        <taxon>Flavobacteriaceae</taxon>
        <taxon>Leeuwenhoekiella</taxon>
    </lineage>
</organism>
<dbReference type="SUPFAM" id="SSF51905">
    <property type="entry name" value="FAD/NAD(P)-binding domain"/>
    <property type="match status" value="1"/>
</dbReference>
<dbReference type="GO" id="GO:0071949">
    <property type="term" value="F:FAD binding"/>
    <property type="evidence" value="ECO:0007669"/>
    <property type="project" value="InterPro"/>
</dbReference>
<reference evidence="6 7" key="1">
    <citation type="submission" date="2018-07" db="EMBL/GenBank/DDBJ databases">
        <title>Leeuwenhoekiella genomics.</title>
        <authorList>
            <person name="Tahon G."/>
            <person name="Willems A."/>
        </authorList>
    </citation>
    <scope>NUCLEOTIDE SEQUENCE [LARGE SCALE GENOMIC DNA]</scope>
    <source>
        <strain evidence="6 7">R-50232</strain>
    </source>
</reference>
<dbReference type="PRINTS" id="PR00420">
    <property type="entry name" value="RNGMNOXGNASE"/>
</dbReference>
<evidence type="ECO:0000313" key="7">
    <source>
        <dbReference type="Proteomes" id="UP000289821"/>
    </source>
</evidence>
<dbReference type="Gene3D" id="3.50.50.60">
    <property type="entry name" value="FAD/NAD(P)-binding domain"/>
    <property type="match status" value="1"/>
</dbReference>
<protein>
    <submittedName>
        <fullName evidence="6">2-polyprenyl-6-methoxyphenol hydroxylase-like FAD-dependent oxidoreductase</fullName>
    </submittedName>
</protein>
<evidence type="ECO:0000313" key="6">
    <source>
        <dbReference type="EMBL" id="RXG13246.1"/>
    </source>
</evidence>
<dbReference type="EMBL" id="QOVI01000005">
    <property type="protein sequence ID" value="RXG13246.1"/>
    <property type="molecule type" value="Genomic_DNA"/>
</dbReference>
<dbReference type="InterPro" id="IPR036188">
    <property type="entry name" value="FAD/NAD-bd_sf"/>
</dbReference>
<dbReference type="Proteomes" id="UP000289821">
    <property type="component" value="Unassembled WGS sequence"/>
</dbReference>
<feature type="domain" description="FAD-binding" evidence="5">
    <location>
        <begin position="82"/>
        <end position="417"/>
    </location>
</feature>
<keyword evidence="1" id="KW-0285">Flavoprotein</keyword>
<keyword evidence="3" id="KW-0560">Oxidoreductase</keyword>
<dbReference type="InterPro" id="IPR002938">
    <property type="entry name" value="FAD-bd"/>
</dbReference>
<keyword evidence="7" id="KW-1185">Reference proteome</keyword>
<name>A0A4Q0NRC7_9FLAO</name>
<dbReference type="GO" id="GO:0004497">
    <property type="term" value="F:monooxygenase activity"/>
    <property type="evidence" value="ECO:0007669"/>
    <property type="project" value="UniProtKB-KW"/>
</dbReference>
<keyword evidence="2" id="KW-0274">FAD</keyword>
<evidence type="ECO:0000256" key="3">
    <source>
        <dbReference type="ARBA" id="ARBA00023002"/>
    </source>
</evidence>
<proteinExistence type="predicted"/>
<gene>
    <name evidence="6" type="ORF">DSM04_105224</name>
</gene>
<dbReference type="PANTHER" id="PTHR46972">
    <property type="entry name" value="MONOOXYGENASE ASQM-RELATED"/>
    <property type="match status" value="1"/>
</dbReference>
<dbReference type="Pfam" id="PF01494">
    <property type="entry name" value="FAD_binding_3"/>
    <property type="match status" value="1"/>
</dbReference>
<dbReference type="AlphaFoldDB" id="A0A4Q0NRC7"/>
<keyword evidence="4" id="KW-0503">Monooxygenase</keyword>